<dbReference type="AlphaFoldDB" id="A0A8X6YT18"/>
<dbReference type="EMBL" id="BMAV01022387">
    <property type="protein sequence ID" value="GFY77244.1"/>
    <property type="molecule type" value="Genomic_DNA"/>
</dbReference>
<name>A0A8X6YT18_9ARAC</name>
<dbReference type="Proteomes" id="UP000886998">
    <property type="component" value="Unassembled WGS sequence"/>
</dbReference>
<evidence type="ECO:0000313" key="1">
    <source>
        <dbReference type="EMBL" id="GFY77244.1"/>
    </source>
</evidence>
<organism evidence="1 2">
    <name type="scientific">Trichonephila inaurata madagascariensis</name>
    <dbReference type="NCBI Taxonomy" id="2747483"/>
    <lineage>
        <taxon>Eukaryota</taxon>
        <taxon>Metazoa</taxon>
        <taxon>Ecdysozoa</taxon>
        <taxon>Arthropoda</taxon>
        <taxon>Chelicerata</taxon>
        <taxon>Arachnida</taxon>
        <taxon>Araneae</taxon>
        <taxon>Araneomorphae</taxon>
        <taxon>Entelegynae</taxon>
        <taxon>Araneoidea</taxon>
        <taxon>Nephilidae</taxon>
        <taxon>Trichonephila</taxon>
        <taxon>Trichonephila inaurata</taxon>
    </lineage>
</organism>
<sequence>MNRFKHQELADMRQLVKATTNLGKFTITDSPTNEYRSIQCLSAFIATERTWFTAQQHARYDERITYADDNVDERVLQTIDSNPNTRARAIAQQLEVFQ</sequence>
<gene>
    <name evidence="1" type="ORF">TNIN_433011</name>
</gene>
<keyword evidence="2" id="KW-1185">Reference proteome</keyword>
<reference evidence="1" key="1">
    <citation type="submission" date="2020-08" db="EMBL/GenBank/DDBJ databases">
        <title>Multicomponent nature underlies the extraordinary mechanical properties of spider dragline silk.</title>
        <authorList>
            <person name="Kono N."/>
            <person name="Nakamura H."/>
            <person name="Mori M."/>
            <person name="Yoshida Y."/>
            <person name="Ohtoshi R."/>
            <person name="Malay A.D."/>
            <person name="Moran D.A.P."/>
            <person name="Tomita M."/>
            <person name="Numata K."/>
            <person name="Arakawa K."/>
        </authorList>
    </citation>
    <scope>NUCLEOTIDE SEQUENCE</scope>
</reference>
<comment type="caution">
    <text evidence="1">The sequence shown here is derived from an EMBL/GenBank/DDBJ whole genome shotgun (WGS) entry which is preliminary data.</text>
</comment>
<proteinExistence type="predicted"/>
<accession>A0A8X6YT18</accession>
<evidence type="ECO:0000313" key="2">
    <source>
        <dbReference type="Proteomes" id="UP000886998"/>
    </source>
</evidence>
<protein>
    <submittedName>
        <fullName evidence="1">Uncharacterized protein</fullName>
    </submittedName>
</protein>